<dbReference type="Proteomes" id="UP000299102">
    <property type="component" value="Unassembled WGS sequence"/>
</dbReference>
<organism evidence="1 2">
    <name type="scientific">Eumeta variegata</name>
    <name type="common">Bagworm moth</name>
    <name type="synonym">Eumeta japonica</name>
    <dbReference type="NCBI Taxonomy" id="151549"/>
    <lineage>
        <taxon>Eukaryota</taxon>
        <taxon>Metazoa</taxon>
        <taxon>Ecdysozoa</taxon>
        <taxon>Arthropoda</taxon>
        <taxon>Hexapoda</taxon>
        <taxon>Insecta</taxon>
        <taxon>Pterygota</taxon>
        <taxon>Neoptera</taxon>
        <taxon>Endopterygota</taxon>
        <taxon>Lepidoptera</taxon>
        <taxon>Glossata</taxon>
        <taxon>Ditrysia</taxon>
        <taxon>Tineoidea</taxon>
        <taxon>Psychidae</taxon>
        <taxon>Oiketicinae</taxon>
        <taxon>Eumeta</taxon>
    </lineage>
</organism>
<dbReference type="EMBL" id="BGZK01000325">
    <property type="protein sequence ID" value="GBP36916.1"/>
    <property type="molecule type" value="Genomic_DNA"/>
</dbReference>
<comment type="caution">
    <text evidence="1">The sequence shown here is derived from an EMBL/GenBank/DDBJ whole genome shotgun (WGS) entry which is preliminary data.</text>
</comment>
<protein>
    <submittedName>
        <fullName evidence="1">Uncharacterized protein</fullName>
    </submittedName>
</protein>
<dbReference type="AlphaFoldDB" id="A0A4C1VDM4"/>
<evidence type="ECO:0000313" key="1">
    <source>
        <dbReference type="EMBL" id="GBP36916.1"/>
    </source>
</evidence>
<accession>A0A4C1VDM4</accession>
<gene>
    <name evidence="1" type="ORF">EVAR_23218_1</name>
</gene>
<evidence type="ECO:0000313" key="2">
    <source>
        <dbReference type="Proteomes" id="UP000299102"/>
    </source>
</evidence>
<sequence>MRFEIAGYAPCKCWAEIFYTKKENVAKGGILDISPPWCEYPDESAPLVPRLGHRDFQENSLDGCEGHLEFPKYKIKGCLILTPCVALNDCRGPIAILHDCKAYFTKIDIISRQMSTAEKNYLNKKCTKSQLSGGRAGVASETSGSMGIDFPPSVITWMRVHQGHRRHGLDGRRKCNFEWHCYFLTEEKEREHSFFATERKRIRTHGEQLCGGEANIVYYACREANLRLDILSMSIARYARPRGRRRSLTFKAPAPAAPSEAGSFFLCAAKASRVNDGCDFSLPRPEGPEAGNSSVKVFAGDETGKMEWRWRDSA</sequence>
<proteinExistence type="predicted"/>
<keyword evidence="2" id="KW-1185">Reference proteome</keyword>
<reference evidence="1 2" key="1">
    <citation type="journal article" date="2019" name="Commun. Biol.">
        <title>The bagworm genome reveals a unique fibroin gene that provides high tensile strength.</title>
        <authorList>
            <person name="Kono N."/>
            <person name="Nakamura H."/>
            <person name="Ohtoshi R."/>
            <person name="Tomita M."/>
            <person name="Numata K."/>
            <person name="Arakawa K."/>
        </authorList>
    </citation>
    <scope>NUCLEOTIDE SEQUENCE [LARGE SCALE GENOMIC DNA]</scope>
</reference>
<name>A0A4C1VDM4_EUMVA</name>